<dbReference type="PANTHER" id="PTHR43174:SF3">
    <property type="entry name" value="UDP-N-ACETYLGLUCOSAMINE 2-EPIMERASE"/>
    <property type="match status" value="1"/>
</dbReference>
<dbReference type="InterPro" id="IPR020004">
    <property type="entry name" value="UDP-GlcNAc_Epase"/>
</dbReference>
<dbReference type="SUPFAM" id="SSF53756">
    <property type="entry name" value="UDP-Glycosyltransferase/glycogen phosphorylase"/>
    <property type="match status" value="1"/>
</dbReference>
<proteinExistence type="predicted"/>
<reference evidence="2 3" key="1">
    <citation type="submission" date="2022-08" db="EMBL/GenBank/DDBJ databases">
        <title>Genome Sequence of the sulphate-reducing bacterium, Pseudodesulfovibrio sp. SYK.</title>
        <authorList>
            <person name="Kondo R."/>
            <person name="Kataoka T."/>
        </authorList>
    </citation>
    <scope>NUCLEOTIDE SEQUENCE [LARGE SCALE GENOMIC DNA]</scope>
    <source>
        <strain evidence="2 3">SYK</strain>
    </source>
</reference>
<dbReference type="NCBIfam" id="TIGR03568">
    <property type="entry name" value="NeuC_NnaA"/>
    <property type="match status" value="1"/>
</dbReference>
<protein>
    <submittedName>
        <fullName evidence="2">UDP-N-acetyl glucosamine 2-epimerase</fullName>
    </submittedName>
</protein>
<dbReference type="Proteomes" id="UP001317742">
    <property type="component" value="Chromosome"/>
</dbReference>
<dbReference type="Gene3D" id="3.40.50.2000">
    <property type="entry name" value="Glycogen Phosphorylase B"/>
    <property type="match status" value="2"/>
</dbReference>
<sequence>MKICVFTGTRAEYGLLLPLLKRIEQDSDTELQLLVSGSHLSDRHGHTVDAIIADGFTIQATVPLQLNDDTRLGVATAMGEALTGCAHALDKIRPDILILLGDRYECFACATAASILGYPIAHIHGGEVTEGAMDDYYRHSITKMSHLHFTSCEAYRDRVIQLGEHPDTVFNVGALGVENIMTTPLMDKIELEADLNFSMGDNCLLTTYHPVTQDKNDKTQLNEFFSAIETLLSDDPTMTAIITGANADPGGNAIDERAALLANKHPRQTCVVPSLGLVRYLSAMKYCKAVIGNSSSGILEAPSFKIPSINVGIRQKGREQAKSVFNSPSVSEILVRRTRRALEAGQTRVVKEVLNPYEKEGTSLHIFNEIKQAAFQVAKPFYDITHSLLAGEE</sequence>
<evidence type="ECO:0000259" key="1">
    <source>
        <dbReference type="Pfam" id="PF02350"/>
    </source>
</evidence>
<dbReference type="RefSeq" id="WP_281762487.1">
    <property type="nucleotide sequence ID" value="NZ_AP026709.1"/>
</dbReference>
<keyword evidence="3" id="KW-1185">Reference proteome</keyword>
<evidence type="ECO:0000313" key="3">
    <source>
        <dbReference type="Proteomes" id="UP001317742"/>
    </source>
</evidence>
<name>A0ABM8AYI8_9BACT</name>
<evidence type="ECO:0000313" key="2">
    <source>
        <dbReference type="EMBL" id="BDQ36593.1"/>
    </source>
</evidence>
<dbReference type="EMBL" id="AP026709">
    <property type="protein sequence ID" value="BDQ36593.1"/>
    <property type="molecule type" value="Genomic_DNA"/>
</dbReference>
<dbReference type="Pfam" id="PF02350">
    <property type="entry name" value="Epimerase_2"/>
    <property type="match status" value="1"/>
</dbReference>
<feature type="domain" description="UDP-N-acetylglucosamine 2-epimerase" evidence="1">
    <location>
        <begin position="21"/>
        <end position="370"/>
    </location>
</feature>
<organism evidence="2 3">
    <name type="scientific">Pseudodesulfovibrio nedwellii</name>
    <dbReference type="NCBI Taxonomy" id="2973072"/>
    <lineage>
        <taxon>Bacteria</taxon>
        <taxon>Pseudomonadati</taxon>
        <taxon>Thermodesulfobacteriota</taxon>
        <taxon>Desulfovibrionia</taxon>
        <taxon>Desulfovibrionales</taxon>
        <taxon>Desulfovibrionaceae</taxon>
    </lineage>
</organism>
<dbReference type="InterPro" id="IPR029767">
    <property type="entry name" value="WecB-like"/>
</dbReference>
<accession>A0ABM8AYI8</accession>
<dbReference type="PANTHER" id="PTHR43174">
    <property type="entry name" value="UDP-N-ACETYLGLUCOSAMINE 2-EPIMERASE"/>
    <property type="match status" value="1"/>
</dbReference>
<dbReference type="InterPro" id="IPR003331">
    <property type="entry name" value="UDP_GlcNAc_Epimerase_2_dom"/>
</dbReference>
<gene>
    <name evidence="2" type="ORF">SYK_09530</name>
</gene>